<feature type="domain" description="PNPLA" evidence="11">
    <location>
        <begin position="327"/>
        <end position="487"/>
    </location>
</feature>
<evidence type="ECO:0000256" key="1">
    <source>
        <dbReference type="ARBA" id="ARBA00004370"/>
    </source>
</evidence>
<dbReference type="PROSITE" id="PS51635">
    <property type="entry name" value="PNPLA"/>
    <property type="match status" value="1"/>
</dbReference>
<evidence type="ECO:0000256" key="3">
    <source>
        <dbReference type="ARBA" id="ARBA00022692"/>
    </source>
</evidence>
<keyword evidence="6" id="KW-1133">Transmembrane helix</keyword>
<evidence type="ECO:0000256" key="8">
    <source>
        <dbReference type="ARBA" id="ARBA00023136"/>
    </source>
</evidence>
<name>A0A8J7QB02_9BACT</name>
<dbReference type="InterPro" id="IPR016035">
    <property type="entry name" value="Acyl_Trfase/lysoPLipase"/>
</dbReference>
<evidence type="ECO:0000256" key="5">
    <source>
        <dbReference type="ARBA" id="ARBA00022963"/>
    </source>
</evidence>
<dbReference type="PROSITE" id="PS50042">
    <property type="entry name" value="CNMP_BINDING_3"/>
    <property type="match status" value="1"/>
</dbReference>
<proteinExistence type="inferred from homology"/>
<gene>
    <name evidence="12" type="ORF">J3U88_03595</name>
</gene>
<evidence type="ECO:0000313" key="13">
    <source>
        <dbReference type="Proteomes" id="UP000664417"/>
    </source>
</evidence>
<dbReference type="AlphaFoldDB" id="A0A8J7QB02"/>
<dbReference type="PANTHER" id="PTHR14226">
    <property type="entry name" value="NEUROPATHY TARGET ESTERASE/SWISS CHEESE D.MELANOGASTER"/>
    <property type="match status" value="1"/>
</dbReference>
<feature type="active site" description="Proton acceptor" evidence="9">
    <location>
        <position position="474"/>
    </location>
</feature>
<dbReference type="PROSITE" id="PS00888">
    <property type="entry name" value="CNMP_BINDING_1"/>
    <property type="match status" value="1"/>
</dbReference>
<keyword evidence="8" id="KW-0472">Membrane</keyword>
<dbReference type="GO" id="GO:0046470">
    <property type="term" value="P:phosphatidylcholine metabolic process"/>
    <property type="evidence" value="ECO:0007669"/>
    <property type="project" value="InterPro"/>
</dbReference>
<dbReference type="Pfam" id="PF24179">
    <property type="entry name" value="NTE_Ploop"/>
    <property type="match status" value="1"/>
</dbReference>
<dbReference type="GO" id="GO:0016042">
    <property type="term" value="P:lipid catabolic process"/>
    <property type="evidence" value="ECO:0007669"/>
    <property type="project" value="UniProtKB-UniRule"/>
</dbReference>
<dbReference type="InterPro" id="IPR001423">
    <property type="entry name" value="LysoPLipase_patatin_CS"/>
</dbReference>
<evidence type="ECO:0000313" key="12">
    <source>
        <dbReference type="EMBL" id="MBO1317531.1"/>
    </source>
</evidence>
<dbReference type="InterPro" id="IPR056556">
    <property type="entry name" value="NTE1_P-loop_dom"/>
</dbReference>
<dbReference type="RefSeq" id="WP_207856797.1">
    <property type="nucleotide sequence ID" value="NZ_JAFREP010000003.1"/>
</dbReference>
<keyword evidence="7 9" id="KW-0443">Lipid metabolism</keyword>
<evidence type="ECO:0000256" key="9">
    <source>
        <dbReference type="PROSITE-ProRule" id="PRU01161"/>
    </source>
</evidence>
<evidence type="ECO:0000256" key="4">
    <source>
        <dbReference type="ARBA" id="ARBA00022801"/>
    </source>
</evidence>
<organism evidence="12 13">
    <name type="scientific">Acanthopleuribacter pedis</name>
    <dbReference type="NCBI Taxonomy" id="442870"/>
    <lineage>
        <taxon>Bacteria</taxon>
        <taxon>Pseudomonadati</taxon>
        <taxon>Acidobacteriota</taxon>
        <taxon>Holophagae</taxon>
        <taxon>Acanthopleuribacterales</taxon>
        <taxon>Acanthopleuribacteraceae</taxon>
        <taxon>Acanthopleuribacter</taxon>
    </lineage>
</organism>
<evidence type="ECO:0000256" key="7">
    <source>
        <dbReference type="ARBA" id="ARBA00023098"/>
    </source>
</evidence>
<feature type="short sequence motif" description="GXSXG" evidence="9">
    <location>
        <begin position="358"/>
        <end position="362"/>
    </location>
</feature>
<feature type="domain" description="Cyclic nucleotide-binding" evidence="10">
    <location>
        <begin position="20"/>
        <end position="120"/>
    </location>
</feature>
<dbReference type="SUPFAM" id="SSF52151">
    <property type="entry name" value="FabD/lysophospholipase-like"/>
    <property type="match status" value="1"/>
</dbReference>
<protein>
    <submittedName>
        <fullName evidence="12">Patatin-like phospholipase family protein</fullName>
    </submittedName>
</protein>
<evidence type="ECO:0000256" key="2">
    <source>
        <dbReference type="ARBA" id="ARBA00006636"/>
    </source>
</evidence>
<feature type="short sequence motif" description="DGA/G" evidence="9">
    <location>
        <begin position="474"/>
        <end position="476"/>
    </location>
</feature>
<dbReference type="Proteomes" id="UP000664417">
    <property type="component" value="Unassembled WGS sequence"/>
</dbReference>
<feature type="active site" description="Nucleophile" evidence="9">
    <location>
        <position position="360"/>
    </location>
</feature>
<dbReference type="CDD" id="cd07205">
    <property type="entry name" value="Pat_PNPLA6_PNPLA7_NTE1_like"/>
    <property type="match status" value="1"/>
</dbReference>
<evidence type="ECO:0000259" key="11">
    <source>
        <dbReference type="PROSITE" id="PS51635"/>
    </source>
</evidence>
<dbReference type="InterPro" id="IPR014710">
    <property type="entry name" value="RmlC-like_jellyroll"/>
</dbReference>
<dbReference type="PROSITE" id="PS00889">
    <property type="entry name" value="CNMP_BINDING_2"/>
    <property type="match status" value="1"/>
</dbReference>
<keyword evidence="5 9" id="KW-0442">Lipid degradation</keyword>
<dbReference type="SMART" id="SM00100">
    <property type="entry name" value="cNMP"/>
    <property type="match status" value="1"/>
</dbReference>
<dbReference type="Gene3D" id="3.40.1090.10">
    <property type="entry name" value="Cytosolic phospholipase A2 catalytic domain"/>
    <property type="match status" value="2"/>
</dbReference>
<dbReference type="Pfam" id="PF00027">
    <property type="entry name" value="cNMP_binding"/>
    <property type="match status" value="1"/>
</dbReference>
<dbReference type="InterPro" id="IPR050301">
    <property type="entry name" value="NTE"/>
</dbReference>
<dbReference type="SUPFAM" id="SSF51206">
    <property type="entry name" value="cAMP-binding domain-like"/>
    <property type="match status" value="1"/>
</dbReference>
<sequence length="607" mass="68643">MEHSQLEDAGLLPLLETHAIFGRLPREALPELAARFTWVHYRAGEILCEYGEPGDCMYLVVYGRLRVLNKDRTRVLGEIGHGECVGEMSLITGETRSATLLTVRDSELVRLDKQDFDELVTQFPSTMMGLTRLIVQRLRRDLLEERPALRVATIAVVALDPDLPVTEFCARLCLSLQRLGPACHLTAEVVEGEVGFGDDDTRISPRTSAWLNQREHQYDYVLYQAGARDSRWTRCCLRQADCILFLCPSRPPRQGDLLISAFEGLASSVPRVRKELVFLYQGGEQPKGTAETLRYHRNYNAYHHLHVERPRHYGRLARLLAGRALGLVLGGGGARGFAHIGVLRALDELEIPIDAVGGTSMGAIIGAQYAMGWDVDHILQRTREEFVEKGSIFDFTLPMLALTRGSRFRRMGRNLYGETEVEDLWIPYYCVSTNLTRAESFVHRSGLLWRAVRCSTAIPGLVPPVFHQRNTLVDGGLLNNVPVDVMLEQGRGPVFAVDVSPNNELSVEFPVDQDFSPWGMLRNRINPFAPKLRVPSILNILLRTAMISSSVEKEALQKKTEAYLTPPIERFHLLDWQAIEKIEQIGYEYALKTLRPFQEQFAGRRRR</sequence>
<dbReference type="GO" id="GO:0004622">
    <property type="term" value="F:phosphatidylcholine lysophospholipase activity"/>
    <property type="evidence" value="ECO:0007669"/>
    <property type="project" value="InterPro"/>
</dbReference>
<comment type="subcellular location">
    <subcellularLocation>
        <location evidence="1">Membrane</location>
    </subcellularLocation>
</comment>
<reference evidence="12" key="1">
    <citation type="submission" date="2021-03" db="EMBL/GenBank/DDBJ databases">
        <authorList>
            <person name="Wang G."/>
        </authorList>
    </citation>
    <scope>NUCLEOTIDE SEQUENCE</scope>
    <source>
        <strain evidence="12">KCTC 12899</strain>
    </source>
</reference>
<dbReference type="Gene3D" id="2.60.120.10">
    <property type="entry name" value="Jelly Rolls"/>
    <property type="match status" value="1"/>
</dbReference>
<dbReference type="EMBL" id="JAFREP010000003">
    <property type="protein sequence ID" value="MBO1317531.1"/>
    <property type="molecule type" value="Genomic_DNA"/>
</dbReference>
<dbReference type="InterPro" id="IPR002641">
    <property type="entry name" value="PNPLA_dom"/>
</dbReference>
<evidence type="ECO:0000259" key="10">
    <source>
        <dbReference type="PROSITE" id="PS50042"/>
    </source>
</evidence>
<keyword evidence="3" id="KW-0812">Transmembrane</keyword>
<accession>A0A8J7QB02</accession>
<dbReference type="Pfam" id="PF01734">
    <property type="entry name" value="Patatin"/>
    <property type="match status" value="1"/>
</dbReference>
<dbReference type="GO" id="GO:0016020">
    <property type="term" value="C:membrane"/>
    <property type="evidence" value="ECO:0007669"/>
    <property type="project" value="UniProtKB-SubCell"/>
</dbReference>
<dbReference type="CDD" id="cd00038">
    <property type="entry name" value="CAP_ED"/>
    <property type="match status" value="1"/>
</dbReference>
<dbReference type="PANTHER" id="PTHR14226:SF29">
    <property type="entry name" value="NEUROPATHY TARGET ESTERASE SWS"/>
    <property type="match status" value="1"/>
</dbReference>
<comment type="caution">
    <text evidence="12">The sequence shown here is derived from an EMBL/GenBank/DDBJ whole genome shotgun (WGS) entry which is preliminary data.</text>
</comment>
<keyword evidence="4 9" id="KW-0378">Hydrolase</keyword>
<dbReference type="PROSITE" id="PS01237">
    <property type="entry name" value="UPF0028"/>
    <property type="match status" value="1"/>
</dbReference>
<dbReference type="InterPro" id="IPR000595">
    <property type="entry name" value="cNMP-bd_dom"/>
</dbReference>
<feature type="short sequence motif" description="GXGXXG" evidence="9">
    <location>
        <begin position="331"/>
        <end position="336"/>
    </location>
</feature>
<dbReference type="InterPro" id="IPR018488">
    <property type="entry name" value="cNMP-bd_CS"/>
</dbReference>
<comment type="similarity">
    <text evidence="2">Belongs to the NTE family.</text>
</comment>
<evidence type="ECO:0000256" key="6">
    <source>
        <dbReference type="ARBA" id="ARBA00022989"/>
    </source>
</evidence>
<keyword evidence="13" id="KW-1185">Reference proteome</keyword>
<dbReference type="InterPro" id="IPR018490">
    <property type="entry name" value="cNMP-bd_dom_sf"/>
</dbReference>